<dbReference type="PROSITE" id="PS00615">
    <property type="entry name" value="C_TYPE_LECTIN_1"/>
    <property type="match status" value="1"/>
</dbReference>
<protein>
    <recommendedName>
        <fullName evidence="2">C-type lectin domain-containing protein</fullName>
    </recommendedName>
</protein>
<comment type="caution">
    <text evidence="3">The sequence shown here is derived from an EMBL/GenBank/DDBJ whole genome shotgun (WGS) entry which is preliminary data.</text>
</comment>
<accession>A0AAV8XSU1</accession>
<dbReference type="Gene3D" id="3.10.100.10">
    <property type="entry name" value="Mannose-Binding Protein A, subunit A"/>
    <property type="match status" value="1"/>
</dbReference>
<keyword evidence="4" id="KW-1185">Reference proteome</keyword>
<reference evidence="3" key="1">
    <citation type="journal article" date="2023" name="Insect Mol. Biol.">
        <title>Genome sequencing provides insights into the evolution of gene families encoding plant cell wall-degrading enzymes in longhorned beetles.</title>
        <authorList>
            <person name="Shin N.R."/>
            <person name="Okamura Y."/>
            <person name="Kirsch R."/>
            <person name="Pauchet Y."/>
        </authorList>
    </citation>
    <scope>NUCLEOTIDE SEQUENCE</scope>
    <source>
        <strain evidence="3">RBIC_L_NR</strain>
    </source>
</reference>
<dbReference type="PROSITE" id="PS50041">
    <property type="entry name" value="C_TYPE_LECTIN_2"/>
    <property type="match status" value="1"/>
</dbReference>
<evidence type="ECO:0000313" key="3">
    <source>
        <dbReference type="EMBL" id="KAJ8942132.1"/>
    </source>
</evidence>
<proteinExistence type="predicted"/>
<evidence type="ECO:0000313" key="4">
    <source>
        <dbReference type="Proteomes" id="UP001162156"/>
    </source>
</evidence>
<name>A0AAV8XSU1_9CUCU</name>
<dbReference type="Pfam" id="PF00059">
    <property type="entry name" value="Lectin_C"/>
    <property type="match status" value="1"/>
</dbReference>
<keyword evidence="1" id="KW-1015">Disulfide bond</keyword>
<dbReference type="InterPro" id="IPR050111">
    <property type="entry name" value="C-type_lectin/snaclec_domain"/>
</dbReference>
<dbReference type="InterPro" id="IPR001304">
    <property type="entry name" value="C-type_lectin-like"/>
</dbReference>
<dbReference type="InterPro" id="IPR018378">
    <property type="entry name" value="C-type_lectin_CS"/>
</dbReference>
<dbReference type="SUPFAM" id="SSF56436">
    <property type="entry name" value="C-type lectin-like"/>
    <property type="match status" value="1"/>
</dbReference>
<evidence type="ECO:0000259" key="2">
    <source>
        <dbReference type="PROSITE" id="PS50041"/>
    </source>
</evidence>
<gene>
    <name evidence="3" type="ORF">NQ314_010149</name>
</gene>
<sequence length="232" mass="27163">MHLLSVASQEENDFLQQTLYEFEYFQYVKTFVLNLKSTESRATRHNQRAFQQSNTQKDICDIATHFKILVAATTKLEDKSLRFSEALSIISEVEPSLTKLSKNKSPAEHNLGWQFFKLLTWYLIILGVSNDHFWTSGLRLPNGTQWIWMSTGRPMVYTNWSPGEPEDAKDYDEKCVELRMTDGKLKWNDVNCTRQLYFICEISWPKDCFNLLQELNSTRTPKVSGTRKKREI</sequence>
<dbReference type="Proteomes" id="UP001162156">
    <property type="component" value="Unassembled WGS sequence"/>
</dbReference>
<organism evidence="3 4">
    <name type="scientific">Rhamnusium bicolor</name>
    <dbReference type="NCBI Taxonomy" id="1586634"/>
    <lineage>
        <taxon>Eukaryota</taxon>
        <taxon>Metazoa</taxon>
        <taxon>Ecdysozoa</taxon>
        <taxon>Arthropoda</taxon>
        <taxon>Hexapoda</taxon>
        <taxon>Insecta</taxon>
        <taxon>Pterygota</taxon>
        <taxon>Neoptera</taxon>
        <taxon>Endopterygota</taxon>
        <taxon>Coleoptera</taxon>
        <taxon>Polyphaga</taxon>
        <taxon>Cucujiformia</taxon>
        <taxon>Chrysomeloidea</taxon>
        <taxon>Cerambycidae</taxon>
        <taxon>Lepturinae</taxon>
        <taxon>Rhagiini</taxon>
        <taxon>Rhamnusium</taxon>
    </lineage>
</organism>
<evidence type="ECO:0000256" key="1">
    <source>
        <dbReference type="ARBA" id="ARBA00023157"/>
    </source>
</evidence>
<dbReference type="InterPro" id="IPR016187">
    <property type="entry name" value="CTDL_fold"/>
</dbReference>
<dbReference type="EMBL" id="JANEYF010002800">
    <property type="protein sequence ID" value="KAJ8942132.1"/>
    <property type="molecule type" value="Genomic_DNA"/>
</dbReference>
<dbReference type="PANTHER" id="PTHR22803">
    <property type="entry name" value="MANNOSE, PHOSPHOLIPASE, LECTIN RECEPTOR RELATED"/>
    <property type="match status" value="1"/>
</dbReference>
<feature type="domain" description="C-type lectin" evidence="2">
    <location>
        <begin position="130"/>
        <end position="201"/>
    </location>
</feature>
<dbReference type="InterPro" id="IPR016186">
    <property type="entry name" value="C-type_lectin-like/link_sf"/>
</dbReference>
<dbReference type="AlphaFoldDB" id="A0AAV8XSU1"/>